<evidence type="ECO:0000256" key="2">
    <source>
        <dbReference type="ARBA" id="ARBA00023015"/>
    </source>
</evidence>
<dbReference type="GO" id="GO:0003700">
    <property type="term" value="F:DNA-binding transcription factor activity"/>
    <property type="evidence" value="ECO:0007669"/>
    <property type="project" value="TreeGrafter"/>
</dbReference>
<dbReference type="PANTHER" id="PTHR30055:SF175">
    <property type="entry name" value="HTH-TYPE TRANSCRIPTIONAL REPRESSOR KSTR2"/>
    <property type="match status" value="1"/>
</dbReference>
<keyword evidence="4" id="KW-0804">Transcription</keyword>
<evidence type="ECO:0000313" key="7">
    <source>
        <dbReference type="EMBL" id="KDA53882.1"/>
    </source>
</evidence>
<dbReference type="STRING" id="1312852.EG19_02600"/>
<reference evidence="7 8" key="1">
    <citation type="submission" date="2014-04" db="EMBL/GenBank/DDBJ databases">
        <title>The Genome Sequence of Thermoanaerobaculum aquaticum MP-01, The First Cultivated Group 23 Acidobacterium.</title>
        <authorList>
            <person name="Stamps B.W."/>
            <person name="Losey N.A."/>
            <person name="Lawson P.A."/>
            <person name="Stevenson B.S."/>
        </authorList>
    </citation>
    <scope>NUCLEOTIDE SEQUENCE [LARGE SCALE GENOMIC DNA]</scope>
    <source>
        <strain evidence="7 8">MP-01</strain>
    </source>
</reference>
<proteinExistence type="predicted"/>
<evidence type="ECO:0000256" key="1">
    <source>
        <dbReference type="ARBA" id="ARBA00022491"/>
    </source>
</evidence>
<dbReference type="SUPFAM" id="SSF48498">
    <property type="entry name" value="Tetracyclin repressor-like, C-terminal domain"/>
    <property type="match status" value="1"/>
</dbReference>
<dbReference type="EMBL" id="JMFG01000016">
    <property type="protein sequence ID" value="KDA53882.1"/>
    <property type="molecule type" value="Genomic_DNA"/>
</dbReference>
<dbReference type="RefSeq" id="WP_038048862.1">
    <property type="nucleotide sequence ID" value="NZ_JMFG01000016.1"/>
</dbReference>
<evidence type="ECO:0000313" key="8">
    <source>
        <dbReference type="Proteomes" id="UP000027284"/>
    </source>
</evidence>
<organism evidence="7 8">
    <name type="scientific">Thermoanaerobaculum aquaticum</name>
    <dbReference type="NCBI Taxonomy" id="1312852"/>
    <lineage>
        <taxon>Bacteria</taxon>
        <taxon>Pseudomonadati</taxon>
        <taxon>Acidobacteriota</taxon>
        <taxon>Thermoanaerobaculia</taxon>
        <taxon>Thermoanaerobaculales</taxon>
        <taxon>Thermoanaerobaculaceae</taxon>
        <taxon>Thermoanaerobaculum</taxon>
    </lineage>
</organism>
<dbReference type="InterPro" id="IPR001647">
    <property type="entry name" value="HTH_TetR"/>
</dbReference>
<dbReference type="PRINTS" id="PR00455">
    <property type="entry name" value="HTHTETR"/>
</dbReference>
<comment type="caution">
    <text evidence="7">The sequence shown here is derived from an EMBL/GenBank/DDBJ whole genome shotgun (WGS) entry which is preliminary data.</text>
</comment>
<gene>
    <name evidence="7" type="ORF">EG19_02600</name>
</gene>
<evidence type="ECO:0000256" key="5">
    <source>
        <dbReference type="PROSITE-ProRule" id="PRU00335"/>
    </source>
</evidence>
<name>A0A062XMX0_9BACT</name>
<dbReference type="InterPro" id="IPR050109">
    <property type="entry name" value="HTH-type_TetR-like_transc_reg"/>
</dbReference>
<dbReference type="InterPro" id="IPR036271">
    <property type="entry name" value="Tet_transcr_reg_TetR-rel_C_sf"/>
</dbReference>
<protein>
    <recommendedName>
        <fullName evidence="6">HTH tetR-type domain-containing protein</fullName>
    </recommendedName>
</protein>
<dbReference type="Proteomes" id="UP000027284">
    <property type="component" value="Unassembled WGS sequence"/>
</dbReference>
<sequence>MTKAQILDEALVLLLQRGLKRFSVSELAERLGVVKSALYFHFPGGKSAIIEGVFGREEERVLAAMEQAVAGAGTCKEKLHALITAKLDSVVTLARLYGVSASVTGELAAHFRTSRRNFLERERKLLRRVLAEGMAAGEIRQLDVELLASGLQAWLFEVAEKAALEQNASAKDLAGLFVDVLFSGIGQGGGP</sequence>
<dbReference type="Gene3D" id="1.10.357.10">
    <property type="entry name" value="Tetracycline Repressor, domain 2"/>
    <property type="match status" value="1"/>
</dbReference>
<dbReference type="AlphaFoldDB" id="A0A062XMX0"/>
<feature type="domain" description="HTH tetR-type" evidence="6">
    <location>
        <begin position="1"/>
        <end position="60"/>
    </location>
</feature>
<keyword evidence="1" id="KW-0678">Repressor</keyword>
<dbReference type="OrthoDB" id="9814200at2"/>
<dbReference type="PROSITE" id="PS50977">
    <property type="entry name" value="HTH_TETR_2"/>
    <property type="match status" value="1"/>
</dbReference>
<dbReference type="SUPFAM" id="SSF46689">
    <property type="entry name" value="Homeodomain-like"/>
    <property type="match status" value="1"/>
</dbReference>
<keyword evidence="8" id="KW-1185">Reference proteome</keyword>
<evidence type="ECO:0000259" key="6">
    <source>
        <dbReference type="PROSITE" id="PS50977"/>
    </source>
</evidence>
<feature type="DNA-binding region" description="H-T-H motif" evidence="5">
    <location>
        <begin position="23"/>
        <end position="42"/>
    </location>
</feature>
<dbReference type="PANTHER" id="PTHR30055">
    <property type="entry name" value="HTH-TYPE TRANSCRIPTIONAL REGULATOR RUTR"/>
    <property type="match status" value="1"/>
</dbReference>
<keyword evidence="3 5" id="KW-0238">DNA-binding</keyword>
<evidence type="ECO:0000256" key="3">
    <source>
        <dbReference type="ARBA" id="ARBA00023125"/>
    </source>
</evidence>
<dbReference type="InterPro" id="IPR009057">
    <property type="entry name" value="Homeodomain-like_sf"/>
</dbReference>
<dbReference type="Pfam" id="PF00440">
    <property type="entry name" value="TetR_N"/>
    <property type="match status" value="1"/>
</dbReference>
<accession>A0A062XMX0</accession>
<keyword evidence="2" id="KW-0805">Transcription regulation</keyword>
<evidence type="ECO:0000256" key="4">
    <source>
        <dbReference type="ARBA" id="ARBA00023163"/>
    </source>
</evidence>
<dbReference type="GO" id="GO:0000976">
    <property type="term" value="F:transcription cis-regulatory region binding"/>
    <property type="evidence" value="ECO:0007669"/>
    <property type="project" value="TreeGrafter"/>
</dbReference>
<dbReference type="Gene3D" id="1.10.10.60">
    <property type="entry name" value="Homeodomain-like"/>
    <property type="match status" value="1"/>
</dbReference>